<evidence type="ECO:0000313" key="1">
    <source>
        <dbReference type="EMBL" id="WAQ99991.1"/>
    </source>
</evidence>
<evidence type="ECO:0000313" key="2">
    <source>
        <dbReference type="Proteomes" id="UP001164746"/>
    </source>
</evidence>
<accession>A0ABY7DQJ6</accession>
<protein>
    <submittedName>
        <fullName evidence="1">Uncharacterized protein</fullName>
    </submittedName>
</protein>
<dbReference type="EMBL" id="CP111014">
    <property type="protein sequence ID" value="WAQ99991.1"/>
    <property type="molecule type" value="Genomic_DNA"/>
</dbReference>
<gene>
    <name evidence="1" type="ORF">MAR_024364</name>
</gene>
<sequence length="107" mass="11264">MEQESHKDYCTAGGVFNTCLVSSVDQNGHPTQCGGIVGARCPSDTDDCPYLPNSDFGNCCVGCGPNVSQPTQKCRNSRSCGRRGRCVKAINNQIGLGVCCPSRPGGY</sequence>
<name>A0ABY7DQJ6_MYAAR</name>
<dbReference type="Proteomes" id="UP001164746">
    <property type="component" value="Chromosome 3"/>
</dbReference>
<keyword evidence="2" id="KW-1185">Reference proteome</keyword>
<organism evidence="1 2">
    <name type="scientific">Mya arenaria</name>
    <name type="common">Soft-shell clam</name>
    <dbReference type="NCBI Taxonomy" id="6604"/>
    <lineage>
        <taxon>Eukaryota</taxon>
        <taxon>Metazoa</taxon>
        <taxon>Spiralia</taxon>
        <taxon>Lophotrochozoa</taxon>
        <taxon>Mollusca</taxon>
        <taxon>Bivalvia</taxon>
        <taxon>Autobranchia</taxon>
        <taxon>Heteroconchia</taxon>
        <taxon>Euheterodonta</taxon>
        <taxon>Imparidentia</taxon>
        <taxon>Neoheterodontei</taxon>
        <taxon>Myida</taxon>
        <taxon>Myoidea</taxon>
        <taxon>Myidae</taxon>
        <taxon>Mya</taxon>
    </lineage>
</organism>
<reference evidence="1" key="1">
    <citation type="submission" date="2022-11" db="EMBL/GenBank/DDBJ databases">
        <title>Centuries of genome instability and evolution in soft-shell clam transmissible cancer (bioRxiv).</title>
        <authorList>
            <person name="Hart S.F.M."/>
            <person name="Yonemitsu M.A."/>
            <person name="Giersch R.M."/>
            <person name="Beal B.F."/>
            <person name="Arriagada G."/>
            <person name="Davis B.W."/>
            <person name="Ostrander E.A."/>
            <person name="Goff S.P."/>
            <person name="Metzger M.J."/>
        </authorList>
    </citation>
    <scope>NUCLEOTIDE SEQUENCE</scope>
    <source>
        <strain evidence="1">MELC-2E11</strain>
        <tissue evidence="1">Siphon/mantle</tissue>
    </source>
</reference>
<proteinExistence type="predicted"/>